<dbReference type="EMBL" id="CM044701">
    <property type="protein sequence ID" value="KAI5683212.1"/>
    <property type="molecule type" value="Genomic_DNA"/>
</dbReference>
<dbReference type="Proteomes" id="UP001060085">
    <property type="component" value="Linkage Group LG01"/>
</dbReference>
<accession>A0ACC0CE27</accession>
<sequence length="102" mass="10998">MLISIRTGITVSWIADVNPCDTPIPSYVLIARVRQCLGSYSRTIPKTKSPLVPGIEMNSILCPPYCFGFTLQLGPVTAIPSIPKPHSACTSCSVIDTSPHVR</sequence>
<comment type="caution">
    <text evidence="1">The sequence shown here is derived from an EMBL/GenBank/DDBJ whole genome shotgun (WGS) entry which is preliminary data.</text>
</comment>
<organism evidence="1 2">
    <name type="scientific">Catharanthus roseus</name>
    <name type="common">Madagascar periwinkle</name>
    <name type="synonym">Vinca rosea</name>
    <dbReference type="NCBI Taxonomy" id="4058"/>
    <lineage>
        <taxon>Eukaryota</taxon>
        <taxon>Viridiplantae</taxon>
        <taxon>Streptophyta</taxon>
        <taxon>Embryophyta</taxon>
        <taxon>Tracheophyta</taxon>
        <taxon>Spermatophyta</taxon>
        <taxon>Magnoliopsida</taxon>
        <taxon>eudicotyledons</taxon>
        <taxon>Gunneridae</taxon>
        <taxon>Pentapetalae</taxon>
        <taxon>asterids</taxon>
        <taxon>lamiids</taxon>
        <taxon>Gentianales</taxon>
        <taxon>Apocynaceae</taxon>
        <taxon>Rauvolfioideae</taxon>
        <taxon>Vinceae</taxon>
        <taxon>Catharanthinae</taxon>
        <taxon>Catharanthus</taxon>
    </lineage>
</organism>
<reference evidence="2" key="1">
    <citation type="journal article" date="2023" name="Nat. Plants">
        <title>Single-cell RNA sequencing provides a high-resolution roadmap for understanding the multicellular compartmentation of specialized metabolism.</title>
        <authorList>
            <person name="Sun S."/>
            <person name="Shen X."/>
            <person name="Li Y."/>
            <person name="Li Y."/>
            <person name="Wang S."/>
            <person name="Li R."/>
            <person name="Zhang H."/>
            <person name="Shen G."/>
            <person name="Guo B."/>
            <person name="Wei J."/>
            <person name="Xu J."/>
            <person name="St-Pierre B."/>
            <person name="Chen S."/>
            <person name="Sun C."/>
        </authorList>
    </citation>
    <scope>NUCLEOTIDE SEQUENCE [LARGE SCALE GENOMIC DNA]</scope>
</reference>
<evidence type="ECO:0000313" key="1">
    <source>
        <dbReference type="EMBL" id="KAI5683212.1"/>
    </source>
</evidence>
<proteinExistence type="predicted"/>
<name>A0ACC0CE27_CATRO</name>
<evidence type="ECO:0000313" key="2">
    <source>
        <dbReference type="Proteomes" id="UP001060085"/>
    </source>
</evidence>
<protein>
    <submittedName>
        <fullName evidence="1">Uncharacterized protein</fullName>
    </submittedName>
</protein>
<keyword evidence="2" id="KW-1185">Reference proteome</keyword>
<gene>
    <name evidence="1" type="ORF">M9H77_04440</name>
</gene>